<feature type="binding site" evidence="4">
    <location>
        <position position="68"/>
    </location>
    <ligand>
        <name>Zn(2+)</name>
        <dbReference type="ChEBI" id="CHEBI:29105"/>
    </ligand>
</feature>
<keyword evidence="3 4" id="KW-0862">Zinc</keyword>
<comment type="caution">
    <text evidence="6">The sequence shown here is derived from an EMBL/GenBank/DDBJ whole genome shotgun (WGS) entry which is preliminary data.</text>
</comment>
<dbReference type="GO" id="GO:0005737">
    <property type="term" value="C:cytoplasm"/>
    <property type="evidence" value="ECO:0007669"/>
    <property type="project" value="UniProtKB-SubCell"/>
</dbReference>
<comment type="similarity">
    <text evidence="4">Belongs to the SprT family.</text>
</comment>
<sequence>MNDEKRLQQLAETLSERFFQKKFRHQISYNSRLRTTGGRYLLASHNIEINPKHEVHFGQKELEAIIKHELCHYHLHLEGRGYQHKDRDFKRLLKEVGGSRHCQSIPGMKKSLPIKYYYTCEGCQTVYPRKRVIDTKKYVCGGCRGRLKKIEKSR</sequence>
<dbReference type="SMART" id="SM00731">
    <property type="entry name" value="SprT"/>
    <property type="match status" value="1"/>
</dbReference>
<organism evidence="6 7">
    <name type="scientific">Geomicrobium halophilum</name>
    <dbReference type="NCBI Taxonomy" id="549000"/>
    <lineage>
        <taxon>Bacteria</taxon>
        <taxon>Bacillati</taxon>
        <taxon>Bacillota</taxon>
        <taxon>Bacilli</taxon>
        <taxon>Bacillales</taxon>
        <taxon>Geomicrobium</taxon>
    </lineage>
</organism>
<proteinExistence type="inferred from homology"/>
<evidence type="ECO:0000256" key="1">
    <source>
        <dbReference type="ARBA" id="ARBA00022490"/>
    </source>
</evidence>
<dbReference type="Pfam" id="PF10263">
    <property type="entry name" value="SprT-like"/>
    <property type="match status" value="1"/>
</dbReference>
<dbReference type="HAMAP" id="MF_00745">
    <property type="entry name" value="SprT_like"/>
    <property type="match status" value="1"/>
</dbReference>
<feature type="active site" evidence="4">
    <location>
        <position position="69"/>
    </location>
</feature>
<dbReference type="GO" id="GO:0006950">
    <property type="term" value="P:response to stress"/>
    <property type="evidence" value="ECO:0007669"/>
    <property type="project" value="UniProtKB-ARBA"/>
</dbReference>
<dbReference type="InterPro" id="IPR023524">
    <property type="entry name" value="Uncharacterised_SprT-like"/>
</dbReference>
<dbReference type="InterPro" id="IPR006640">
    <property type="entry name" value="SprT-like_domain"/>
</dbReference>
<evidence type="ECO:0000313" key="7">
    <source>
        <dbReference type="Proteomes" id="UP000568839"/>
    </source>
</evidence>
<evidence type="ECO:0000256" key="4">
    <source>
        <dbReference type="HAMAP-Rule" id="MF_00745"/>
    </source>
</evidence>
<dbReference type="Proteomes" id="UP000568839">
    <property type="component" value="Unassembled WGS sequence"/>
</dbReference>
<name>A0A841PXA6_9BACL</name>
<feature type="binding site" evidence="4">
    <location>
        <position position="72"/>
    </location>
    <ligand>
        <name>Zn(2+)</name>
        <dbReference type="ChEBI" id="CHEBI:29105"/>
    </ligand>
</feature>
<dbReference type="NCBIfam" id="NF003339">
    <property type="entry name" value="PRK04351.1"/>
    <property type="match status" value="1"/>
</dbReference>
<dbReference type="EMBL" id="JACHHJ010000005">
    <property type="protein sequence ID" value="MBB6451281.1"/>
    <property type="molecule type" value="Genomic_DNA"/>
</dbReference>
<dbReference type="InterPro" id="IPR035240">
    <property type="entry name" value="SprT_Zn_ribbon"/>
</dbReference>
<evidence type="ECO:0000256" key="3">
    <source>
        <dbReference type="ARBA" id="ARBA00022833"/>
    </source>
</evidence>
<dbReference type="AlphaFoldDB" id="A0A841PXA6"/>
<accession>A0A841PXA6</accession>
<gene>
    <name evidence="6" type="ORF">HNR44_003275</name>
</gene>
<comment type="cofactor">
    <cofactor evidence="4">
        <name>Zn(2+)</name>
        <dbReference type="ChEBI" id="CHEBI:29105"/>
    </cofactor>
    <text evidence="4">Binds 1 zinc ion.</text>
</comment>
<dbReference type="Pfam" id="PF17283">
    <property type="entry name" value="Zn_ribbon_SprT"/>
    <property type="match status" value="1"/>
</dbReference>
<evidence type="ECO:0000259" key="5">
    <source>
        <dbReference type="SMART" id="SM00731"/>
    </source>
</evidence>
<keyword evidence="2 4" id="KW-0479">Metal-binding</keyword>
<protein>
    <recommendedName>
        <fullName evidence="4">Protein SprT-like</fullName>
    </recommendedName>
</protein>
<keyword evidence="7" id="KW-1185">Reference proteome</keyword>
<evidence type="ECO:0000313" key="6">
    <source>
        <dbReference type="EMBL" id="MBB6451281.1"/>
    </source>
</evidence>
<dbReference type="GO" id="GO:0008270">
    <property type="term" value="F:zinc ion binding"/>
    <property type="evidence" value="ECO:0007669"/>
    <property type="project" value="UniProtKB-UniRule"/>
</dbReference>
<reference evidence="6 7" key="1">
    <citation type="submission" date="2020-08" db="EMBL/GenBank/DDBJ databases">
        <title>Genomic Encyclopedia of Type Strains, Phase IV (KMG-IV): sequencing the most valuable type-strain genomes for metagenomic binning, comparative biology and taxonomic classification.</title>
        <authorList>
            <person name="Goeker M."/>
        </authorList>
    </citation>
    <scope>NUCLEOTIDE SEQUENCE [LARGE SCALE GENOMIC DNA]</scope>
    <source>
        <strain evidence="6 7">DSM 21769</strain>
    </source>
</reference>
<keyword evidence="1 4" id="KW-0963">Cytoplasm</keyword>
<evidence type="ECO:0000256" key="2">
    <source>
        <dbReference type="ARBA" id="ARBA00022723"/>
    </source>
</evidence>
<dbReference type="RefSeq" id="WP_184405335.1">
    <property type="nucleotide sequence ID" value="NZ_JACHHJ010000005.1"/>
</dbReference>
<comment type="subcellular location">
    <subcellularLocation>
        <location evidence="4">Cytoplasm</location>
    </subcellularLocation>
</comment>
<feature type="domain" description="SprT-like" evidence="5">
    <location>
        <begin position="5"/>
        <end position="150"/>
    </location>
</feature>